<dbReference type="Proteomes" id="UP001597182">
    <property type="component" value="Unassembled WGS sequence"/>
</dbReference>
<evidence type="ECO:0000313" key="3">
    <source>
        <dbReference type="Proteomes" id="UP001597182"/>
    </source>
</evidence>
<reference evidence="3" key="1">
    <citation type="journal article" date="2019" name="Int. J. Syst. Evol. Microbiol.">
        <title>The Global Catalogue of Microorganisms (GCM) 10K type strain sequencing project: providing services to taxonomists for standard genome sequencing and annotation.</title>
        <authorList>
            <consortium name="The Broad Institute Genomics Platform"/>
            <consortium name="The Broad Institute Genome Sequencing Center for Infectious Disease"/>
            <person name="Wu L."/>
            <person name="Ma J."/>
        </authorList>
    </citation>
    <scope>NUCLEOTIDE SEQUENCE [LARGE SCALE GENOMIC DNA]</scope>
    <source>
        <strain evidence="3">CCUG 49018</strain>
    </source>
</reference>
<protein>
    <submittedName>
        <fullName evidence="2">DUF6879 family protein</fullName>
    </submittedName>
</protein>
<evidence type="ECO:0000259" key="1">
    <source>
        <dbReference type="Pfam" id="PF21806"/>
    </source>
</evidence>
<name>A0ABW3VRL1_9PSEU</name>
<evidence type="ECO:0000313" key="2">
    <source>
        <dbReference type="EMBL" id="MFD1237400.1"/>
    </source>
</evidence>
<dbReference type="EMBL" id="JBHTMB010000287">
    <property type="protein sequence ID" value="MFD1237400.1"/>
    <property type="molecule type" value="Genomic_DNA"/>
</dbReference>
<gene>
    <name evidence="2" type="ORF">ACFQ34_29305</name>
</gene>
<sequence length="186" mass="21343">MLTEDQLGEFIDEHFRSDLFRLETRTAYSVDSDGEDYSRYLRGEAEPSAPGKAEWLEHVRRERESGLISRRVNVLRAPLSEYQRYECEWGYTYLVEAGEDVRILDLTNAPEGSEVLREIGDFFLIDGRQALRMIYSGDDEFVGAEIVDAGQLSKYKSVADAAWTLAEPFAEWWAAHPEHRRGRSAA</sequence>
<dbReference type="RefSeq" id="WP_379653291.1">
    <property type="nucleotide sequence ID" value="NZ_JBHTMB010000287.1"/>
</dbReference>
<dbReference type="Pfam" id="PF21806">
    <property type="entry name" value="DUF6879"/>
    <property type="match status" value="1"/>
</dbReference>
<accession>A0ABW3VRL1</accession>
<comment type="caution">
    <text evidence="2">The sequence shown here is derived from an EMBL/GenBank/DDBJ whole genome shotgun (WGS) entry which is preliminary data.</text>
</comment>
<keyword evidence="3" id="KW-1185">Reference proteome</keyword>
<dbReference type="InterPro" id="IPR049244">
    <property type="entry name" value="DUF6879"/>
</dbReference>
<proteinExistence type="predicted"/>
<organism evidence="2 3">
    <name type="scientific">Pseudonocardia benzenivorans</name>
    <dbReference type="NCBI Taxonomy" id="228005"/>
    <lineage>
        <taxon>Bacteria</taxon>
        <taxon>Bacillati</taxon>
        <taxon>Actinomycetota</taxon>
        <taxon>Actinomycetes</taxon>
        <taxon>Pseudonocardiales</taxon>
        <taxon>Pseudonocardiaceae</taxon>
        <taxon>Pseudonocardia</taxon>
    </lineage>
</organism>
<feature type="domain" description="DUF6879" evidence="1">
    <location>
        <begin position="8"/>
        <end position="174"/>
    </location>
</feature>